<dbReference type="GO" id="GO:0032784">
    <property type="term" value="P:regulation of DNA-templated transcription elongation"/>
    <property type="evidence" value="ECO:0007669"/>
    <property type="project" value="InterPro"/>
</dbReference>
<dbReference type="GO" id="GO:0006354">
    <property type="term" value="P:DNA-templated transcription elongation"/>
    <property type="evidence" value="ECO:0007669"/>
    <property type="project" value="TreeGrafter"/>
</dbReference>
<dbReference type="Gene3D" id="3.10.50.30">
    <property type="entry name" value="Transcription elongation factor, GreA/GreB, C-terminal domain"/>
    <property type="match status" value="1"/>
</dbReference>
<dbReference type="GO" id="GO:0003746">
    <property type="term" value="F:translation elongation factor activity"/>
    <property type="evidence" value="ECO:0007669"/>
    <property type="project" value="UniProtKB-KW"/>
</dbReference>
<evidence type="ECO:0000313" key="2">
    <source>
        <dbReference type="EMBL" id="KXN98627.1"/>
    </source>
</evidence>
<dbReference type="GO" id="GO:0070063">
    <property type="term" value="F:RNA polymerase binding"/>
    <property type="evidence" value="ECO:0007669"/>
    <property type="project" value="InterPro"/>
</dbReference>
<accession>A0A137RGL2</accession>
<dbReference type="Proteomes" id="UP000070138">
    <property type="component" value="Unassembled WGS sequence"/>
</dbReference>
<keyword evidence="2" id="KW-0251">Elongation factor</keyword>
<dbReference type="PANTHER" id="PTHR30437:SF5">
    <property type="entry name" value="REGULATOR OF NUCLEOSIDE DIPHOSPHATE KINASE"/>
    <property type="match status" value="1"/>
</dbReference>
<sequence>MKYGNLILEKKEYVFLKRLLNVTGYYKDENTKVSLKKLSGELTSAIIYDHEEMPADVIRFNSVVTVESGTWQTEFQLVIPTERNIAANKISILAPMGSAVMGYAEGDSVIWNFPNGTKELKITSVKQAERPIDIDVLS</sequence>
<dbReference type="PATRIC" id="fig|1548749.3.peg.2337"/>
<dbReference type="OrthoDB" id="192847at2"/>
<dbReference type="GO" id="GO:0003677">
    <property type="term" value="F:DNA binding"/>
    <property type="evidence" value="ECO:0007669"/>
    <property type="project" value="InterPro"/>
</dbReference>
<keyword evidence="2" id="KW-0648">Protein biosynthesis</keyword>
<dbReference type="InterPro" id="IPR036953">
    <property type="entry name" value="GreA/GreB_C_sf"/>
</dbReference>
<dbReference type="InterPro" id="IPR023459">
    <property type="entry name" value="Tscrpt_elong_fac_GreA/B_fam"/>
</dbReference>
<organism evidence="2 3">
    <name type="scientific">Aequorivita aquimaris</name>
    <dbReference type="NCBI Taxonomy" id="1548749"/>
    <lineage>
        <taxon>Bacteria</taxon>
        <taxon>Pseudomonadati</taxon>
        <taxon>Bacteroidota</taxon>
        <taxon>Flavobacteriia</taxon>
        <taxon>Flavobacteriales</taxon>
        <taxon>Flavobacteriaceae</taxon>
        <taxon>Aequorivita</taxon>
    </lineage>
</organism>
<comment type="caution">
    <text evidence="2">The sequence shown here is derived from an EMBL/GenBank/DDBJ whole genome shotgun (WGS) entry which is preliminary data.</text>
</comment>
<dbReference type="Pfam" id="PF01272">
    <property type="entry name" value="GreA_GreB"/>
    <property type="match status" value="1"/>
</dbReference>
<dbReference type="STRING" id="1548749.LS48_11140"/>
<keyword evidence="3" id="KW-1185">Reference proteome</keyword>
<name>A0A137RGL2_9FLAO</name>
<reference evidence="3" key="1">
    <citation type="submission" date="2014-10" db="EMBL/GenBank/DDBJ databases">
        <title>Genome sequencing of Vitellibacter sp. D-24.</title>
        <authorList>
            <person name="Thevarajoo S."/>
            <person name="Selvaratnam C."/>
            <person name="Goh K.M."/>
            <person name="Chong C.S."/>
        </authorList>
    </citation>
    <scope>NUCLEOTIDE SEQUENCE [LARGE SCALE GENOMIC DNA]</scope>
    <source>
        <strain evidence="3">D-24</strain>
    </source>
</reference>
<dbReference type="PANTHER" id="PTHR30437">
    <property type="entry name" value="TRANSCRIPTION ELONGATION FACTOR GREA"/>
    <property type="match status" value="1"/>
</dbReference>
<evidence type="ECO:0000313" key="3">
    <source>
        <dbReference type="Proteomes" id="UP000070138"/>
    </source>
</evidence>
<feature type="domain" description="Transcription elongation factor GreA/GreB C-terminal" evidence="1">
    <location>
        <begin position="54"/>
        <end position="126"/>
    </location>
</feature>
<dbReference type="InterPro" id="IPR001437">
    <property type="entry name" value="Tscrpt_elong_fac_GreA/B_C"/>
</dbReference>
<gene>
    <name evidence="2" type="ORF">LS48_11140</name>
</gene>
<reference evidence="2 3" key="2">
    <citation type="journal article" date="2016" name="Int. J. Syst. Evol. Microbiol.">
        <title>Vitellibacter aquimaris sp. nov., a marine bacterium isolated from seawater.</title>
        <authorList>
            <person name="Thevarajoo S."/>
            <person name="Selvaratnam C."/>
            <person name="Goh K.M."/>
            <person name="Hong K.W."/>
            <person name="Chan X.Y."/>
            <person name="Chan K.G."/>
            <person name="Chong C.S."/>
        </authorList>
    </citation>
    <scope>NUCLEOTIDE SEQUENCE [LARGE SCALE GENOMIC DNA]</scope>
    <source>
        <strain evidence="2 3">D-24</strain>
    </source>
</reference>
<dbReference type="EMBL" id="JRWG01000006">
    <property type="protein sequence ID" value="KXN98627.1"/>
    <property type="molecule type" value="Genomic_DNA"/>
</dbReference>
<proteinExistence type="predicted"/>
<dbReference type="AlphaFoldDB" id="A0A137RGL2"/>
<evidence type="ECO:0000259" key="1">
    <source>
        <dbReference type="Pfam" id="PF01272"/>
    </source>
</evidence>
<protein>
    <submittedName>
        <fullName evidence="2">GreA/GreB family elongation factor</fullName>
    </submittedName>
</protein>
<dbReference type="SUPFAM" id="SSF54534">
    <property type="entry name" value="FKBP-like"/>
    <property type="match status" value="1"/>
</dbReference>